<dbReference type="Proteomes" id="UP000195105">
    <property type="component" value="Unassembled WGS sequence"/>
</dbReference>
<comment type="caution">
    <text evidence="2">The sequence shown here is derived from an EMBL/GenBank/DDBJ whole genome shotgun (WGS) entry which is preliminary data.</text>
</comment>
<dbReference type="EMBL" id="NGFN01000009">
    <property type="protein sequence ID" value="OUD04640.1"/>
    <property type="molecule type" value="Genomic_DNA"/>
</dbReference>
<name>A0A243SC67_9ACTN</name>
<gene>
    <name evidence="2" type="ORF">CA983_03150</name>
</gene>
<protein>
    <submittedName>
        <fullName evidence="2">Uncharacterized protein</fullName>
    </submittedName>
</protein>
<reference evidence="2 3" key="1">
    <citation type="submission" date="2017-05" db="EMBL/GenBank/DDBJ databases">
        <title>Biotechnological potential of actinobacteria isolated from South African environments.</title>
        <authorList>
            <person name="Le Roes-Hill M."/>
            <person name="Prins A."/>
            <person name="Durrell K.A."/>
        </authorList>
    </citation>
    <scope>NUCLEOTIDE SEQUENCE [LARGE SCALE GENOMIC DNA]</scope>
    <source>
        <strain evidence="2 3">HMC13</strain>
    </source>
</reference>
<accession>A0A243SC67</accession>
<evidence type="ECO:0000256" key="1">
    <source>
        <dbReference type="SAM" id="MobiDB-lite"/>
    </source>
</evidence>
<keyword evidence="3" id="KW-1185">Reference proteome</keyword>
<organism evidence="2 3">
    <name type="scientific">Streptomyces swartbergensis</name>
    <dbReference type="NCBI Taxonomy" id="487165"/>
    <lineage>
        <taxon>Bacteria</taxon>
        <taxon>Bacillati</taxon>
        <taxon>Actinomycetota</taxon>
        <taxon>Actinomycetes</taxon>
        <taxon>Kitasatosporales</taxon>
        <taxon>Streptomycetaceae</taxon>
        <taxon>Streptomyces</taxon>
    </lineage>
</organism>
<dbReference type="AlphaFoldDB" id="A0A243SC67"/>
<evidence type="ECO:0000313" key="2">
    <source>
        <dbReference type="EMBL" id="OUD04640.1"/>
    </source>
</evidence>
<sequence length="59" mass="6291">MAGFLQPQPGIEQPAQQLGGAARFRRDRLPDRLEFRIVALPVQGGKLTLHGAIGGQAGQ</sequence>
<proteinExistence type="predicted"/>
<evidence type="ECO:0000313" key="3">
    <source>
        <dbReference type="Proteomes" id="UP000195105"/>
    </source>
</evidence>
<feature type="region of interest" description="Disordered" evidence="1">
    <location>
        <begin position="1"/>
        <end position="21"/>
    </location>
</feature>